<dbReference type="GO" id="GO:0016020">
    <property type="term" value="C:membrane"/>
    <property type="evidence" value="ECO:0007669"/>
    <property type="project" value="UniProtKB-SubCell"/>
</dbReference>
<evidence type="ECO:0000256" key="2">
    <source>
        <dbReference type="ARBA" id="ARBA00005982"/>
    </source>
</evidence>
<evidence type="ECO:0000256" key="8">
    <source>
        <dbReference type="SAM" id="Phobius"/>
    </source>
</evidence>
<comment type="similarity">
    <text evidence="6">Belongs to the major facilitator superfamily. Phosphate:H(+) symporter (TC 2.A.1.9) family.</text>
</comment>
<dbReference type="SUPFAM" id="SSF103473">
    <property type="entry name" value="MFS general substrate transporter"/>
    <property type="match status" value="1"/>
</dbReference>
<feature type="transmembrane region" description="Helical" evidence="8">
    <location>
        <begin position="180"/>
        <end position="201"/>
    </location>
</feature>
<feature type="transmembrane region" description="Helical" evidence="8">
    <location>
        <begin position="487"/>
        <end position="507"/>
    </location>
</feature>
<feature type="transmembrane region" description="Helical" evidence="8">
    <location>
        <begin position="135"/>
        <end position="159"/>
    </location>
</feature>
<feature type="region of interest" description="Disordered" evidence="7">
    <location>
        <begin position="575"/>
        <end position="601"/>
    </location>
</feature>
<dbReference type="AlphaFoldDB" id="A0ABC8TXF6"/>
<evidence type="ECO:0000313" key="10">
    <source>
        <dbReference type="Proteomes" id="UP001642360"/>
    </source>
</evidence>
<dbReference type="CDD" id="cd17416">
    <property type="entry name" value="MFS_NPF1_2"/>
    <property type="match status" value="1"/>
</dbReference>
<accession>A0ABC8TXF6</accession>
<feature type="transmembrane region" description="Helical" evidence="8">
    <location>
        <begin position="207"/>
        <end position="227"/>
    </location>
</feature>
<feature type="transmembrane region" description="Helical" evidence="8">
    <location>
        <begin position="534"/>
        <end position="557"/>
    </location>
</feature>
<organism evidence="9 10">
    <name type="scientific">Ilex paraguariensis</name>
    <name type="common">yerba mate</name>
    <dbReference type="NCBI Taxonomy" id="185542"/>
    <lineage>
        <taxon>Eukaryota</taxon>
        <taxon>Viridiplantae</taxon>
        <taxon>Streptophyta</taxon>
        <taxon>Embryophyta</taxon>
        <taxon>Tracheophyta</taxon>
        <taxon>Spermatophyta</taxon>
        <taxon>Magnoliopsida</taxon>
        <taxon>eudicotyledons</taxon>
        <taxon>Gunneridae</taxon>
        <taxon>Pentapetalae</taxon>
        <taxon>asterids</taxon>
        <taxon>campanulids</taxon>
        <taxon>Aquifoliales</taxon>
        <taxon>Aquifoliaceae</taxon>
        <taxon>Ilex</taxon>
    </lineage>
</organism>
<evidence type="ECO:0000256" key="5">
    <source>
        <dbReference type="ARBA" id="ARBA00023136"/>
    </source>
</evidence>
<keyword evidence="5 8" id="KW-0472">Membrane</keyword>
<dbReference type="EMBL" id="CAUOFW020006057">
    <property type="protein sequence ID" value="CAK9172753.1"/>
    <property type="molecule type" value="Genomic_DNA"/>
</dbReference>
<evidence type="ECO:0000256" key="3">
    <source>
        <dbReference type="ARBA" id="ARBA00022692"/>
    </source>
</evidence>
<gene>
    <name evidence="9" type="ORF">ILEXP_LOCUS42432</name>
</gene>
<keyword evidence="3 8" id="KW-0812">Transmembrane</keyword>
<protein>
    <submittedName>
        <fullName evidence="9">Uncharacterized protein</fullName>
    </submittedName>
</protein>
<sequence length="601" mass="66348">MEISSDPMKISQQVSSRKGGLRTMPFIIANEAFEKVASVGLHANMILYLKNEYHFDNATGASILFLWGAISNFMPTLGAFLSDCYLGRFRVIALGTILSFFGMLALWLTAALPTARPPHCGQYSENCIKPTPSQLALLFLSFALMAVGSGGIRPCSLAFGADQFDKPENPNNGRILQSLFNWYFASVGISIMISVTVTVYIQTEVGWNVGFGVPVVLIFLSTVLFLLGSKMYVMVKANKKLMAGFPTVVVMAWKNKDIDFPPKDSDDGGYHYDKGSKLVKPTEKLRFLNKACIIRNPDKDLNPGGSVLERWNLCTVQQVEELKALIKVLPIWSTGIIIALTNSQHSFWVLQANTMDRSLTKNFKIPAGSFSVFELITLTLWVAIYDRILVPRISKFTGKPRGLSLKQRIGIGLFLSFLAIATSALVERTRRARAIDQGLAEQPKAIVKMSAMWLVPQNCLTGLADAFNAVGQVEFYYSQFPKTMSSIGVALFALGMAFGNLGGTLIVKLVDGVSQRGGNVSWVSNNLNKGHYDYYYWLLTILSLANCFYFILCSWAYGSCEDQKFGGEREGIEEEGIAKSKESSPQIDIAKSKGSPITYYV</sequence>
<dbReference type="InterPro" id="IPR018456">
    <property type="entry name" value="PTR2_symporter_CS"/>
</dbReference>
<dbReference type="InterPro" id="IPR000109">
    <property type="entry name" value="POT_fam"/>
</dbReference>
<name>A0ABC8TXF6_9AQUA</name>
<comment type="caution">
    <text evidence="9">The sequence shown here is derived from an EMBL/GenBank/DDBJ whole genome shotgun (WGS) entry which is preliminary data.</text>
</comment>
<keyword evidence="10" id="KW-1185">Reference proteome</keyword>
<feature type="transmembrane region" description="Helical" evidence="8">
    <location>
        <begin position="58"/>
        <end position="80"/>
    </location>
</feature>
<evidence type="ECO:0000256" key="6">
    <source>
        <dbReference type="ARBA" id="ARBA00044504"/>
    </source>
</evidence>
<dbReference type="InterPro" id="IPR036259">
    <property type="entry name" value="MFS_trans_sf"/>
</dbReference>
<evidence type="ECO:0000256" key="1">
    <source>
        <dbReference type="ARBA" id="ARBA00004141"/>
    </source>
</evidence>
<keyword evidence="4 8" id="KW-1133">Transmembrane helix</keyword>
<dbReference type="Pfam" id="PF00854">
    <property type="entry name" value="PTR2"/>
    <property type="match status" value="1"/>
</dbReference>
<evidence type="ECO:0000256" key="4">
    <source>
        <dbReference type="ARBA" id="ARBA00022989"/>
    </source>
</evidence>
<feature type="transmembrane region" description="Helical" evidence="8">
    <location>
        <begin position="365"/>
        <end position="385"/>
    </location>
</feature>
<comment type="similarity">
    <text evidence="2">Belongs to the major facilitator superfamily. Proton-dependent oligopeptide transporter (POT/PTR) (TC 2.A.17) family.</text>
</comment>
<reference evidence="9 10" key="1">
    <citation type="submission" date="2024-02" db="EMBL/GenBank/DDBJ databases">
        <authorList>
            <person name="Vignale AGUSTIN F."/>
            <person name="Sosa J E."/>
            <person name="Modenutti C."/>
        </authorList>
    </citation>
    <scope>NUCLEOTIDE SEQUENCE [LARGE SCALE GENOMIC DNA]</scope>
</reference>
<dbReference type="Proteomes" id="UP001642360">
    <property type="component" value="Unassembled WGS sequence"/>
</dbReference>
<dbReference type="Gene3D" id="1.20.1250.20">
    <property type="entry name" value="MFS general substrate transporter like domains"/>
    <property type="match status" value="1"/>
</dbReference>
<dbReference type="PROSITE" id="PS01022">
    <property type="entry name" value="PTR2_1"/>
    <property type="match status" value="1"/>
</dbReference>
<proteinExistence type="inferred from homology"/>
<dbReference type="PANTHER" id="PTHR11654">
    <property type="entry name" value="OLIGOPEPTIDE TRANSPORTER-RELATED"/>
    <property type="match status" value="1"/>
</dbReference>
<evidence type="ECO:0000256" key="7">
    <source>
        <dbReference type="SAM" id="MobiDB-lite"/>
    </source>
</evidence>
<feature type="transmembrane region" description="Helical" evidence="8">
    <location>
        <begin position="405"/>
        <end position="426"/>
    </location>
</feature>
<feature type="transmembrane region" description="Helical" evidence="8">
    <location>
        <begin position="92"/>
        <end position="115"/>
    </location>
</feature>
<evidence type="ECO:0000313" key="9">
    <source>
        <dbReference type="EMBL" id="CAK9172753.1"/>
    </source>
</evidence>
<comment type="subcellular location">
    <subcellularLocation>
        <location evidence="1">Membrane</location>
        <topology evidence="1">Multi-pass membrane protein</topology>
    </subcellularLocation>
</comment>